<accession>A0AA39IYW3</accession>
<comment type="caution">
    <text evidence="1">The sequence shown here is derived from an EMBL/GenBank/DDBJ whole genome shotgun (WGS) entry which is preliminary data.</text>
</comment>
<dbReference type="EMBL" id="JAUEPT010000097">
    <property type="protein sequence ID" value="KAK0432251.1"/>
    <property type="molecule type" value="Genomic_DNA"/>
</dbReference>
<proteinExistence type="predicted"/>
<reference evidence="1" key="1">
    <citation type="submission" date="2023-06" db="EMBL/GenBank/DDBJ databases">
        <authorList>
            <consortium name="Lawrence Berkeley National Laboratory"/>
            <person name="Ahrendt S."/>
            <person name="Sahu N."/>
            <person name="Indic B."/>
            <person name="Wong-Bajracharya J."/>
            <person name="Merenyi Z."/>
            <person name="Ke H.-M."/>
            <person name="Monk M."/>
            <person name="Kocsube S."/>
            <person name="Drula E."/>
            <person name="Lipzen A."/>
            <person name="Balint B."/>
            <person name="Henrissat B."/>
            <person name="Andreopoulos B."/>
            <person name="Martin F.M."/>
            <person name="Harder C.B."/>
            <person name="Rigling D."/>
            <person name="Ford K.L."/>
            <person name="Foster G.D."/>
            <person name="Pangilinan J."/>
            <person name="Papanicolaou A."/>
            <person name="Barry K."/>
            <person name="LaButti K."/>
            <person name="Viragh M."/>
            <person name="Koriabine M."/>
            <person name="Yan M."/>
            <person name="Riley R."/>
            <person name="Champramary S."/>
            <person name="Plett K.L."/>
            <person name="Tsai I.J."/>
            <person name="Slot J."/>
            <person name="Sipos G."/>
            <person name="Plett J."/>
            <person name="Nagy L.G."/>
            <person name="Grigoriev I.V."/>
        </authorList>
    </citation>
    <scope>NUCLEOTIDE SEQUENCE</scope>
    <source>
        <strain evidence="1">FPL87.14</strain>
    </source>
</reference>
<protein>
    <submittedName>
        <fullName evidence="1">Uncharacterized protein</fullName>
    </submittedName>
</protein>
<sequence>MASICVSSELGCEVMQDGRAFAGCNLPISLVNYEYDFAIFLKSWLFLGYRFAASRVTFDRNRAHVPRHASSLTTTTTSTLLYLDLYLDRLGMHAGSPRSSTAGIFTRIECTDTVFWSSGRFMLVKTVLGSTAAAMTKIKGVYESGSCPPMESRRYGVDIHWERLRDNVRFLTGISTDSQFLAVLIAGHEKAHATQIIGIFPRAVMLSWRPLESVTLDILLFLGGPIFKLIQCLPAMHSRSPFCAVSPGDCRFCADFDGGLDSYGEVMIIIARLYKNIIQLILTN</sequence>
<evidence type="ECO:0000313" key="1">
    <source>
        <dbReference type="EMBL" id="KAK0432251.1"/>
    </source>
</evidence>
<evidence type="ECO:0000313" key="2">
    <source>
        <dbReference type="Proteomes" id="UP001175226"/>
    </source>
</evidence>
<name>A0AA39IYW3_9AGAR</name>
<keyword evidence="2" id="KW-1185">Reference proteome</keyword>
<dbReference type="AlphaFoldDB" id="A0AA39IYW3"/>
<dbReference type="Proteomes" id="UP001175226">
    <property type="component" value="Unassembled WGS sequence"/>
</dbReference>
<gene>
    <name evidence="1" type="ORF">EV421DRAFT_2024078</name>
</gene>
<organism evidence="1 2">
    <name type="scientific">Armillaria borealis</name>
    <dbReference type="NCBI Taxonomy" id="47425"/>
    <lineage>
        <taxon>Eukaryota</taxon>
        <taxon>Fungi</taxon>
        <taxon>Dikarya</taxon>
        <taxon>Basidiomycota</taxon>
        <taxon>Agaricomycotina</taxon>
        <taxon>Agaricomycetes</taxon>
        <taxon>Agaricomycetidae</taxon>
        <taxon>Agaricales</taxon>
        <taxon>Marasmiineae</taxon>
        <taxon>Physalacriaceae</taxon>
        <taxon>Armillaria</taxon>
    </lineage>
</organism>